<name>A0A143YDV6_9LACT</name>
<dbReference type="InterPro" id="IPR009061">
    <property type="entry name" value="DNA-bd_dom_put_sf"/>
</dbReference>
<evidence type="ECO:0000313" key="4">
    <source>
        <dbReference type="EMBL" id="SEI61232.1"/>
    </source>
</evidence>
<evidence type="ECO:0000259" key="2">
    <source>
        <dbReference type="Pfam" id="PF12728"/>
    </source>
</evidence>
<protein>
    <submittedName>
        <fullName evidence="4">Helix-turn-helix domain-containing protein</fullName>
    </submittedName>
</protein>
<dbReference type="Gene3D" id="1.10.1660.10">
    <property type="match status" value="1"/>
</dbReference>
<dbReference type="STRING" id="640938.TR210_526"/>
<dbReference type="SUPFAM" id="SSF46955">
    <property type="entry name" value="Putative DNA-binding domain"/>
    <property type="match status" value="1"/>
</dbReference>
<feature type="coiled-coil region" evidence="1">
    <location>
        <begin position="101"/>
        <end position="135"/>
    </location>
</feature>
<dbReference type="Proteomes" id="UP000199280">
    <property type="component" value="Unassembled WGS sequence"/>
</dbReference>
<feature type="domain" description="Helix-turn-helix" evidence="2">
    <location>
        <begin position="4"/>
        <end position="52"/>
    </location>
</feature>
<keyword evidence="1" id="KW-0175">Coiled coil</keyword>
<evidence type="ECO:0000313" key="3">
    <source>
        <dbReference type="EMBL" id="CZQ86484.1"/>
    </source>
</evidence>
<keyword evidence="6" id="KW-1185">Reference proteome</keyword>
<dbReference type="EMBL" id="FNYT01000002">
    <property type="protein sequence ID" value="SEI61232.1"/>
    <property type="molecule type" value="Genomic_DNA"/>
</dbReference>
<reference evidence="4 6" key="2">
    <citation type="submission" date="2016-10" db="EMBL/GenBank/DDBJ databases">
        <authorList>
            <person name="Varghese N."/>
            <person name="Submissions S."/>
        </authorList>
    </citation>
    <scope>NUCLEOTIDE SEQUENCE [LARGE SCALE GENOMIC DNA]</scope>
    <source>
        <strain evidence="4 6">DSM 22150</strain>
    </source>
</reference>
<accession>A0A143YDV6</accession>
<dbReference type="InterPro" id="IPR041657">
    <property type="entry name" value="HTH_17"/>
</dbReference>
<dbReference type="OrthoDB" id="2068210at2"/>
<dbReference type="RefSeq" id="WP_068621296.1">
    <property type="nucleotide sequence ID" value="NZ_FJNB01000003.1"/>
</dbReference>
<gene>
    <name evidence="4" type="ORF">SAMN05216375_1022</name>
    <name evidence="3" type="ORF">TR210_526</name>
</gene>
<dbReference type="AlphaFoldDB" id="A0A143YDV6"/>
<organism evidence="3 5">
    <name type="scientific">Trichococcus ilyis</name>
    <dbReference type="NCBI Taxonomy" id="640938"/>
    <lineage>
        <taxon>Bacteria</taxon>
        <taxon>Bacillati</taxon>
        <taxon>Bacillota</taxon>
        <taxon>Bacilli</taxon>
        <taxon>Lactobacillales</taxon>
        <taxon>Carnobacteriaceae</taxon>
        <taxon>Trichococcus</taxon>
    </lineage>
</organism>
<dbReference type="Pfam" id="PF12728">
    <property type="entry name" value="HTH_17"/>
    <property type="match status" value="1"/>
</dbReference>
<sequence length="155" mass="17035">MKSYSVKQIAEMLETNPETVRRWIRTGKLQAQKASNKSGNVIFENALKSFLKSTPKYAAIALASGPVGFATSTAILATLAAGKAIELKDLNDATVDGDSIQEFIEAQIASLEKIIARKRENILQLELEISTESDRVKVLSQMLEQLNLLKVQKEA</sequence>
<dbReference type="EMBL" id="FJNB01000003">
    <property type="protein sequence ID" value="CZQ86484.1"/>
    <property type="molecule type" value="Genomic_DNA"/>
</dbReference>
<proteinExistence type="predicted"/>
<evidence type="ECO:0000313" key="5">
    <source>
        <dbReference type="Proteomes" id="UP000076878"/>
    </source>
</evidence>
<evidence type="ECO:0000256" key="1">
    <source>
        <dbReference type="SAM" id="Coils"/>
    </source>
</evidence>
<evidence type="ECO:0000313" key="6">
    <source>
        <dbReference type="Proteomes" id="UP000199280"/>
    </source>
</evidence>
<reference evidence="3 5" key="1">
    <citation type="submission" date="2016-02" db="EMBL/GenBank/DDBJ databases">
        <authorList>
            <person name="Wen L."/>
            <person name="He K."/>
            <person name="Yang H."/>
        </authorList>
    </citation>
    <scope>NUCLEOTIDE SEQUENCE [LARGE SCALE GENOMIC DNA]</scope>
    <source>
        <strain evidence="3">Trichococcus_R210</strain>
    </source>
</reference>
<dbReference type="Proteomes" id="UP000076878">
    <property type="component" value="Unassembled WGS sequence"/>
</dbReference>